<name>A0ABS3B4P6_9XANT</name>
<gene>
    <name evidence="1" type="ORF">JR064_10335</name>
</gene>
<dbReference type="Gene3D" id="1.20.910.10">
    <property type="entry name" value="Heme oxygenase-like"/>
    <property type="match status" value="1"/>
</dbReference>
<dbReference type="InterPro" id="IPR016053">
    <property type="entry name" value="Haem_Oase-like"/>
</dbReference>
<accession>A0ABS3B4P6</accession>
<dbReference type="RefSeq" id="WP_179566937.1">
    <property type="nucleotide sequence ID" value="NZ_JACSQX010000002.1"/>
</dbReference>
<evidence type="ECO:0000313" key="1">
    <source>
        <dbReference type="EMBL" id="MBN6102565.1"/>
    </source>
</evidence>
<comment type="caution">
    <text evidence="1">The sequence shown here is derived from an EMBL/GenBank/DDBJ whole genome shotgun (WGS) entry which is preliminary data.</text>
</comment>
<proteinExistence type="predicted"/>
<dbReference type="Pfam" id="PF01126">
    <property type="entry name" value="Heme_oxygenase"/>
    <property type="match status" value="1"/>
</dbReference>
<reference evidence="1 2" key="1">
    <citation type="submission" date="2021-02" db="EMBL/GenBank/DDBJ databases">
        <title>Taxonomically Unique Crown Gall-Associated Xanthomonas Stains Have Deficiency in Virulence Repertories.</title>
        <authorList>
            <person name="Mafakheri H."/>
            <person name="Taghavi S.M."/>
            <person name="Dimkic I."/>
            <person name="Nemanja K."/>
            <person name="Osdaghi E."/>
        </authorList>
    </citation>
    <scope>NUCLEOTIDE SEQUENCE [LARGE SCALE GENOMIC DNA]</scope>
    <source>
        <strain evidence="1 2">FX4</strain>
    </source>
</reference>
<dbReference type="InterPro" id="IPR016084">
    <property type="entry name" value="Haem_Oase-like_multi-hlx"/>
</dbReference>
<dbReference type="CDD" id="cd19166">
    <property type="entry name" value="HemeO-bac"/>
    <property type="match status" value="1"/>
</dbReference>
<organism evidence="1 2">
    <name type="scientific">Xanthomonas bonasiae</name>
    <dbReference type="NCBI Taxonomy" id="2810351"/>
    <lineage>
        <taxon>Bacteria</taxon>
        <taxon>Pseudomonadati</taxon>
        <taxon>Pseudomonadota</taxon>
        <taxon>Gammaproteobacteria</taxon>
        <taxon>Lysobacterales</taxon>
        <taxon>Lysobacteraceae</taxon>
        <taxon>Xanthomonas</taxon>
    </lineage>
</organism>
<dbReference type="EMBL" id="JAFIWB010000008">
    <property type="protein sequence ID" value="MBN6102565.1"/>
    <property type="molecule type" value="Genomic_DNA"/>
</dbReference>
<keyword evidence="2" id="KW-1185">Reference proteome</keyword>
<evidence type="ECO:0000313" key="2">
    <source>
        <dbReference type="Proteomes" id="UP000695802"/>
    </source>
</evidence>
<dbReference type="Proteomes" id="UP000695802">
    <property type="component" value="Unassembled WGS sequence"/>
</dbReference>
<protein>
    <submittedName>
        <fullName evidence="1">Biliverdin-producing heme oxygenase</fullName>
    </submittedName>
</protein>
<dbReference type="SUPFAM" id="SSF48613">
    <property type="entry name" value="Heme oxygenase-like"/>
    <property type="match status" value="1"/>
</dbReference>
<sequence length="202" mass="22182">MTECFADTTTRSQRLKAATHAAHARLDQRIMAAQPFASRANYARFVQVQYCFHCDMENVYRNPVLASVIPELAQRRRLPQLLADLADLGVAVPAMRPLPAPDGRRYEKQVDALGWLYVAEGSNLGAAILAKLAARLGLHEQFGARHLAGHPDGRARHWRQFTAALDSVPLDPAQEQAVVAAACAAFDRVYAHVDTYLPAGAQ</sequence>